<dbReference type="RefSeq" id="WP_237821951.1">
    <property type="nucleotide sequence ID" value="NZ_JAKLTQ010000010.1"/>
</dbReference>
<dbReference type="InterPro" id="IPR002125">
    <property type="entry name" value="CMP_dCMP_dom"/>
</dbReference>
<dbReference type="PROSITE" id="PS51747">
    <property type="entry name" value="CYT_DCMP_DEAMINASES_2"/>
    <property type="match status" value="1"/>
</dbReference>
<dbReference type="CDD" id="cd01285">
    <property type="entry name" value="nucleoside_deaminase"/>
    <property type="match status" value="1"/>
</dbReference>
<dbReference type="Proteomes" id="UP001165368">
    <property type="component" value="Unassembled WGS sequence"/>
</dbReference>
<protein>
    <submittedName>
        <fullName evidence="2">Nucleoside deaminase</fullName>
    </submittedName>
</protein>
<dbReference type="Gene3D" id="3.40.140.10">
    <property type="entry name" value="Cytidine Deaminase, domain 2"/>
    <property type="match status" value="1"/>
</dbReference>
<name>A0ABS9L8N4_9MICC</name>
<dbReference type="PANTHER" id="PTHR11079:SF162">
    <property type="entry name" value="RIBOFLAVIN BIOSYNTHESIS PROTEIN PYRD, CHLOROPLASTIC"/>
    <property type="match status" value="1"/>
</dbReference>
<evidence type="ECO:0000259" key="1">
    <source>
        <dbReference type="PROSITE" id="PS51747"/>
    </source>
</evidence>
<dbReference type="SUPFAM" id="SSF53927">
    <property type="entry name" value="Cytidine deaminase-like"/>
    <property type="match status" value="1"/>
</dbReference>
<reference evidence="2" key="1">
    <citation type="submission" date="2022-01" db="EMBL/GenBank/DDBJ databases">
        <authorList>
            <person name="Jo J.-H."/>
            <person name="Im W.-T."/>
        </authorList>
    </citation>
    <scope>NUCLEOTIDE SEQUENCE</scope>
    <source>
        <strain evidence="2">I2-34</strain>
    </source>
</reference>
<sequence length="161" mass="16595">MSDTVFLELAVDLAWQARRAGNRPFGSAVVDPAGTLVATGLNTAVTSGDVTGHSETNAVRAALAQAGTPATGIPLAGHTLYSSTEPCIMCTGALYLAGISRVVYALRSAELDRLSGPNPGVRMLPFSLDAALQAGDGLTVSEYVPLAAAREVHLDCRKDPS</sequence>
<feature type="domain" description="CMP/dCMP-type deaminase" evidence="1">
    <location>
        <begin position="1"/>
        <end position="118"/>
    </location>
</feature>
<accession>A0ABS9L8N4</accession>
<keyword evidence="3" id="KW-1185">Reference proteome</keyword>
<proteinExistence type="predicted"/>
<dbReference type="InterPro" id="IPR016193">
    <property type="entry name" value="Cytidine_deaminase-like"/>
</dbReference>
<dbReference type="EMBL" id="JAKLTQ010000010">
    <property type="protein sequence ID" value="MCG2623040.1"/>
    <property type="molecule type" value="Genomic_DNA"/>
</dbReference>
<gene>
    <name evidence="2" type="ORF">LVY72_14145</name>
</gene>
<comment type="caution">
    <text evidence="2">The sequence shown here is derived from an EMBL/GenBank/DDBJ whole genome shotgun (WGS) entry which is preliminary data.</text>
</comment>
<evidence type="ECO:0000313" key="2">
    <source>
        <dbReference type="EMBL" id="MCG2623040.1"/>
    </source>
</evidence>
<dbReference type="PANTHER" id="PTHR11079">
    <property type="entry name" value="CYTOSINE DEAMINASE FAMILY MEMBER"/>
    <property type="match status" value="1"/>
</dbReference>
<organism evidence="2 3">
    <name type="scientific">Arthrobacter hankyongi</name>
    <dbReference type="NCBI Taxonomy" id="2904801"/>
    <lineage>
        <taxon>Bacteria</taxon>
        <taxon>Bacillati</taxon>
        <taxon>Actinomycetota</taxon>
        <taxon>Actinomycetes</taxon>
        <taxon>Micrococcales</taxon>
        <taxon>Micrococcaceae</taxon>
        <taxon>Arthrobacter</taxon>
    </lineage>
</organism>
<evidence type="ECO:0000313" key="3">
    <source>
        <dbReference type="Proteomes" id="UP001165368"/>
    </source>
</evidence>
<dbReference type="Pfam" id="PF00383">
    <property type="entry name" value="dCMP_cyt_deam_1"/>
    <property type="match status" value="1"/>
</dbReference>